<dbReference type="Pfam" id="PF13424">
    <property type="entry name" value="TPR_12"/>
    <property type="match status" value="4"/>
</dbReference>
<dbReference type="InterPro" id="IPR002182">
    <property type="entry name" value="NB-ARC"/>
</dbReference>
<dbReference type="InterPro" id="IPR056681">
    <property type="entry name" value="DUF7779"/>
</dbReference>
<keyword evidence="5" id="KW-1185">Reference proteome</keyword>
<protein>
    <recommendedName>
        <fullName evidence="6">NB-ARC domain-containing protein</fullName>
    </recommendedName>
</protein>
<dbReference type="EMBL" id="LN890947">
    <property type="protein sequence ID" value="CUS15457.1"/>
    <property type="molecule type" value="Genomic_DNA"/>
</dbReference>
<dbReference type="Pfam" id="PF25000">
    <property type="entry name" value="DUF7779"/>
    <property type="match status" value="1"/>
</dbReference>
<evidence type="ECO:0000259" key="3">
    <source>
        <dbReference type="Pfam" id="PF25000"/>
    </source>
</evidence>
<proteinExistence type="predicted"/>
<dbReference type="Pfam" id="PF13374">
    <property type="entry name" value="TPR_10"/>
    <property type="match status" value="3"/>
</dbReference>
<feature type="domain" description="DUF7779" evidence="3">
    <location>
        <begin position="336"/>
        <end position="410"/>
    </location>
</feature>
<dbReference type="InterPro" id="IPR027417">
    <property type="entry name" value="P-loop_NTPase"/>
</dbReference>
<name>A0A292Q9S1_9PEZI</name>
<dbReference type="PRINTS" id="PR00381">
    <property type="entry name" value="KINESINLIGHT"/>
</dbReference>
<dbReference type="SMART" id="SM00028">
    <property type="entry name" value="TPR"/>
    <property type="match status" value="8"/>
</dbReference>
<organism evidence="4 5">
    <name type="scientific">Tuber aestivum</name>
    <name type="common">summer truffle</name>
    <dbReference type="NCBI Taxonomy" id="59557"/>
    <lineage>
        <taxon>Eukaryota</taxon>
        <taxon>Fungi</taxon>
        <taxon>Dikarya</taxon>
        <taxon>Ascomycota</taxon>
        <taxon>Pezizomycotina</taxon>
        <taxon>Pezizomycetes</taxon>
        <taxon>Pezizales</taxon>
        <taxon>Tuberaceae</taxon>
        <taxon>Tuber</taxon>
    </lineage>
</organism>
<dbReference type="PANTHER" id="PTHR46082:SF6">
    <property type="entry name" value="AAA+ ATPASE DOMAIN-CONTAINING PROTEIN-RELATED"/>
    <property type="match status" value="1"/>
</dbReference>
<dbReference type="AlphaFoldDB" id="A0A292Q9S1"/>
<dbReference type="InterPro" id="IPR053137">
    <property type="entry name" value="NLR-like"/>
</dbReference>
<sequence>MDRMADISGNFSGNSGDHNVYGSNYNNNNIITGNSSSITNIGPIYQGCAFRTGDREAYRPYRIIPYCRNSKFTGRKHLIEAVKRNSQGSGHRRIALHGLGGSGKTQIALEYVYQRASESDCDVFWVHGSGVPEFSEGFRAIAQHVRIPVASAKTDQEGFLLNVKRWFEGPASGDWILVIDNADNEEDFIGNGGRISKFVPQGQRGTLIFTTRSLRVVSWQNCERIEVGKMEEDEAQALFSKRLGNWNTTGDEEKEAITMILESVHHIPLAIVGAAAFMSETQTLPSTYWKIFRGSDEQARRLLSQPFCDIQREADMTESILATYFVTFDRITLQMPRAAELLRLITFLDRQNIPEELLSQSGLEGADDPIEFRQAIGKLLGFSLVTTVKCGDKTFYELHRLVQLSLQVYLPTDELNRWRATALGVVSSLFPRHWNSWRDVSSAYIPHVLVVTKHSTDPIAEELCFRLGQYFQDMGFYNDAEIQLCRCITLREESREYDWDAEGRSRVMLLGAVSIYQGKADVAEKILRNLLEDIEGSLGPDTPIVLKAMDWLALALRFRGKYDESEAMSRCALEGREKIGGPEHPDTVTGISNLAIVLQDQGKYDESETMNRRALEAGERILGPDHPDTLASVSNLALILHSQGKYDESETMNRRGLEGREKILGPDHPDTLASVNNLGMALQGQGKYDEAETMKRRALEGYEKILEPDHPLTLTSTHNLASVLRCRGKYIESETMYRRALEGFEKLLGPDHRDTLLALNNLAFALQDQGKYIESETMIRRALEGNEKILGPDHPHTLAIAKTLASVLQDQGKYIESETINRHALKRLERILGRDHPHTLSSVNNLASVLQDQGKYIESETMYRCALEGLEKILGRDHPHTLSSVNNLASVLRNLGKFAESETMHRRALEGHEKILGPDHPHTLISVSNLALVSHYQGKYIESETMNQRVLKVRRMILGRDRPRTSSSANSLATLPRLQG</sequence>
<feature type="domain" description="NB-ARC" evidence="2">
    <location>
        <begin position="88"/>
        <end position="242"/>
    </location>
</feature>
<dbReference type="InterPro" id="IPR011990">
    <property type="entry name" value="TPR-like_helical_dom_sf"/>
</dbReference>
<feature type="region of interest" description="Disordered" evidence="1">
    <location>
        <begin position="961"/>
        <end position="980"/>
    </location>
</feature>
<evidence type="ECO:0008006" key="6">
    <source>
        <dbReference type="Google" id="ProtNLM"/>
    </source>
</evidence>
<dbReference type="SUPFAM" id="SSF52540">
    <property type="entry name" value="P-loop containing nucleoside triphosphate hydrolases"/>
    <property type="match status" value="1"/>
</dbReference>
<dbReference type="PANTHER" id="PTHR46082">
    <property type="entry name" value="ATP/GTP-BINDING PROTEIN-RELATED"/>
    <property type="match status" value="1"/>
</dbReference>
<evidence type="ECO:0000313" key="5">
    <source>
        <dbReference type="Proteomes" id="UP001412239"/>
    </source>
</evidence>
<dbReference type="Pfam" id="PF00931">
    <property type="entry name" value="NB-ARC"/>
    <property type="match status" value="1"/>
</dbReference>
<reference evidence="4" key="1">
    <citation type="submission" date="2015-10" db="EMBL/GenBank/DDBJ databases">
        <authorList>
            <person name="Regsiter A."/>
            <person name="william w."/>
        </authorList>
    </citation>
    <scope>NUCLEOTIDE SEQUENCE</scope>
    <source>
        <strain evidence="4">Montdore</strain>
    </source>
</reference>
<gene>
    <name evidence="4" type="ORF">GSTUAT00000508001</name>
</gene>
<dbReference type="SUPFAM" id="SSF48452">
    <property type="entry name" value="TPR-like"/>
    <property type="match status" value="3"/>
</dbReference>
<dbReference type="InterPro" id="IPR019734">
    <property type="entry name" value="TPR_rpt"/>
</dbReference>
<dbReference type="GO" id="GO:0043531">
    <property type="term" value="F:ADP binding"/>
    <property type="evidence" value="ECO:0007669"/>
    <property type="project" value="InterPro"/>
</dbReference>
<evidence type="ECO:0000256" key="1">
    <source>
        <dbReference type="SAM" id="MobiDB-lite"/>
    </source>
</evidence>
<dbReference type="NCBIfam" id="NF040586">
    <property type="entry name" value="FxSxx_TPR"/>
    <property type="match status" value="1"/>
</dbReference>
<dbReference type="Gene3D" id="1.25.40.10">
    <property type="entry name" value="Tetratricopeptide repeat domain"/>
    <property type="match status" value="3"/>
</dbReference>
<evidence type="ECO:0000259" key="2">
    <source>
        <dbReference type="Pfam" id="PF00931"/>
    </source>
</evidence>
<accession>A0A292Q9S1</accession>
<dbReference type="Proteomes" id="UP001412239">
    <property type="component" value="Unassembled WGS sequence"/>
</dbReference>
<dbReference type="Gene3D" id="3.40.50.300">
    <property type="entry name" value="P-loop containing nucleotide triphosphate hydrolases"/>
    <property type="match status" value="1"/>
</dbReference>
<evidence type="ECO:0000313" key="4">
    <source>
        <dbReference type="EMBL" id="CUS15457.1"/>
    </source>
</evidence>